<dbReference type="RefSeq" id="WP_354367229.1">
    <property type="nucleotide sequence ID" value="NZ_JBEPLN010000002.1"/>
</dbReference>
<gene>
    <name evidence="1" type="ORF">ABID28_000193</name>
</gene>
<evidence type="ECO:0000313" key="1">
    <source>
        <dbReference type="EMBL" id="MET3633563.1"/>
    </source>
</evidence>
<evidence type="ECO:0008006" key="3">
    <source>
        <dbReference type="Google" id="ProtNLM"/>
    </source>
</evidence>
<proteinExistence type="predicted"/>
<organism evidence="1 2">
    <name type="scientific">Streptococcus porcorum</name>
    <dbReference type="NCBI Taxonomy" id="701526"/>
    <lineage>
        <taxon>Bacteria</taxon>
        <taxon>Bacillati</taxon>
        <taxon>Bacillota</taxon>
        <taxon>Bacilli</taxon>
        <taxon>Lactobacillales</taxon>
        <taxon>Streptococcaceae</taxon>
        <taxon>Streptococcus</taxon>
    </lineage>
</organism>
<evidence type="ECO:0000313" key="2">
    <source>
        <dbReference type="Proteomes" id="UP001549037"/>
    </source>
</evidence>
<reference evidence="1 2" key="1">
    <citation type="submission" date="2024-06" db="EMBL/GenBank/DDBJ databases">
        <title>Genomic Encyclopedia of Type Strains, Phase IV (KMG-IV): sequencing the most valuable type-strain genomes for metagenomic binning, comparative biology and taxonomic classification.</title>
        <authorList>
            <person name="Goeker M."/>
        </authorList>
    </citation>
    <scope>NUCLEOTIDE SEQUENCE [LARGE SCALE GENOMIC DNA]</scope>
    <source>
        <strain evidence="1 2">DSM 28302</strain>
    </source>
</reference>
<protein>
    <recommendedName>
        <fullName evidence="3">Phage protein</fullName>
    </recommendedName>
</protein>
<name>A0ABV2JCS8_9STRE</name>
<dbReference type="Proteomes" id="UP001549037">
    <property type="component" value="Unassembled WGS sequence"/>
</dbReference>
<comment type="caution">
    <text evidence="1">The sequence shown here is derived from an EMBL/GenBank/DDBJ whole genome shotgun (WGS) entry which is preliminary data.</text>
</comment>
<keyword evidence="2" id="KW-1185">Reference proteome</keyword>
<dbReference type="EMBL" id="JBEPLN010000002">
    <property type="protein sequence ID" value="MET3633563.1"/>
    <property type="molecule type" value="Genomic_DNA"/>
</dbReference>
<sequence>MTQNPKETINHLLALKNQGLHPTKLAILDDMLEDYILNESEINTMTDVTYYSKLLKGHLYHLERSDKPQELEAEIIAEILSTARLLITAIETERGI</sequence>
<accession>A0ABV2JCS8</accession>